<dbReference type="InterPro" id="IPR025877">
    <property type="entry name" value="MobA-like_NTP_Trfase"/>
</dbReference>
<evidence type="ECO:0000313" key="12">
    <source>
        <dbReference type="Proteomes" id="UP000366945"/>
    </source>
</evidence>
<dbReference type="GO" id="GO:1902758">
    <property type="term" value="P:bis(molybdopterin guanine dinucleotide)molybdenum biosynthetic process"/>
    <property type="evidence" value="ECO:0007669"/>
    <property type="project" value="TreeGrafter"/>
</dbReference>
<dbReference type="EC" id="2.7.7.77" evidence="8"/>
<dbReference type="GO" id="GO:0061603">
    <property type="term" value="F:molybdenum cofactor guanylyltransferase activity"/>
    <property type="evidence" value="ECO:0007669"/>
    <property type="project" value="UniProtKB-EC"/>
</dbReference>
<feature type="binding site" evidence="8">
    <location>
        <begin position="17"/>
        <end position="19"/>
    </location>
    <ligand>
        <name>GTP</name>
        <dbReference type="ChEBI" id="CHEBI:37565"/>
    </ligand>
</feature>
<comment type="caution">
    <text evidence="8">Lacks conserved residue(s) required for the propagation of feature annotation.</text>
</comment>
<dbReference type="OrthoDB" id="9788394at2"/>
<keyword evidence="7 8" id="KW-0501">Molybdenum cofactor biosynthesis</keyword>
<dbReference type="AlphaFoldDB" id="A0A5E4WYZ1"/>
<comment type="subcellular location">
    <subcellularLocation>
        <location evidence="8">Cytoplasm</location>
    </subcellularLocation>
</comment>
<keyword evidence="5 8" id="KW-0460">Magnesium</keyword>
<evidence type="ECO:0000256" key="6">
    <source>
        <dbReference type="ARBA" id="ARBA00023134"/>
    </source>
</evidence>
<keyword evidence="12" id="KW-1185">Reference proteome</keyword>
<evidence type="ECO:0000256" key="4">
    <source>
        <dbReference type="ARBA" id="ARBA00022741"/>
    </source>
</evidence>
<feature type="binding site" evidence="8">
    <location>
        <position position="76"/>
    </location>
    <ligand>
        <name>GTP</name>
        <dbReference type="ChEBI" id="CHEBI:37565"/>
    </ligand>
</feature>
<feature type="region of interest" description="Disordered" evidence="9">
    <location>
        <begin position="209"/>
        <end position="228"/>
    </location>
</feature>
<dbReference type="GO" id="GO:0046872">
    <property type="term" value="F:metal ion binding"/>
    <property type="evidence" value="ECO:0007669"/>
    <property type="project" value="UniProtKB-KW"/>
</dbReference>
<accession>A0A5E4WYZ1</accession>
<keyword evidence="3 8" id="KW-0479">Metal-binding</keyword>
<keyword evidence="6 8" id="KW-0342">GTP-binding</keyword>
<dbReference type="NCBIfam" id="TIGR02665">
    <property type="entry name" value="molyb_mobA"/>
    <property type="match status" value="1"/>
</dbReference>
<evidence type="ECO:0000256" key="2">
    <source>
        <dbReference type="ARBA" id="ARBA00022679"/>
    </source>
</evidence>
<dbReference type="EMBL" id="CABPSK010000003">
    <property type="protein sequence ID" value="VVE29390.1"/>
    <property type="molecule type" value="Genomic_DNA"/>
</dbReference>
<comment type="domain">
    <text evidence="8">The N-terminal domain determines nucleotide recognition and specific binding, while the C-terminal domain determines the specific binding to the target protein.</text>
</comment>
<comment type="catalytic activity">
    <reaction evidence="8">
        <text>Mo-molybdopterin + GTP + H(+) = Mo-molybdopterin guanine dinucleotide + diphosphate</text>
        <dbReference type="Rhea" id="RHEA:34243"/>
        <dbReference type="ChEBI" id="CHEBI:15378"/>
        <dbReference type="ChEBI" id="CHEBI:33019"/>
        <dbReference type="ChEBI" id="CHEBI:37565"/>
        <dbReference type="ChEBI" id="CHEBI:71302"/>
        <dbReference type="ChEBI" id="CHEBI:71310"/>
        <dbReference type="EC" id="2.7.7.77"/>
    </reaction>
</comment>
<evidence type="ECO:0000256" key="9">
    <source>
        <dbReference type="SAM" id="MobiDB-lite"/>
    </source>
</evidence>
<keyword evidence="1 8" id="KW-0963">Cytoplasm</keyword>
<comment type="function">
    <text evidence="8">Transfers a GMP moiety from GTP to Mo-molybdopterin (Mo-MPT) cofactor (Moco or molybdenum cofactor) to form Mo-molybdopterin guanine dinucleotide (Mo-MGD) cofactor.</text>
</comment>
<comment type="cofactor">
    <cofactor evidence="8">
        <name>Mg(2+)</name>
        <dbReference type="ChEBI" id="CHEBI:18420"/>
    </cofactor>
</comment>
<dbReference type="SUPFAM" id="SSF53448">
    <property type="entry name" value="Nucleotide-diphospho-sugar transferases"/>
    <property type="match status" value="1"/>
</dbReference>
<keyword evidence="11" id="KW-0548">Nucleotidyltransferase</keyword>
<comment type="subunit">
    <text evidence="8">Monomer.</text>
</comment>
<evidence type="ECO:0000256" key="1">
    <source>
        <dbReference type="ARBA" id="ARBA00022490"/>
    </source>
</evidence>
<name>A0A5E4WYZ1_9BURK</name>
<feature type="binding site" evidence="8">
    <location>
        <position position="106"/>
    </location>
    <ligand>
        <name>GTP</name>
        <dbReference type="ChEBI" id="CHEBI:37565"/>
    </ligand>
</feature>
<dbReference type="GeneID" id="300405584"/>
<feature type="binding site" evidence="8">
    <location>
        <position position="106"/>
    </location>
    <ligand>
        <name>Mg(2+)</name>
        <dbReference type="ChEBI" id="CHEBI:18420"/>
    </ligand>
</feature>
<evidence type="ECO:0000256" key="3">
    <source>
        <dbReference type="ARBA" id="ARBA00022723"/>
    </source>
</evidence>
<proteinExistence type="inferred from homology"/>
<organism evidence="11 12">
    <name type="scientific">Pandoraea pneumonica</name>
    <dbReference type="NCBI Taxonomy" id="2508299"/>
    <lineage>
        <taxon>Bacteria</taxon>
        <taxon>Pseudomonadati</taxon>
        <taxon>Pseudomonadota</taxon>
        <taxon>Betaproteobacteria</taxon>
        <taxon>Burkholderiales</taxon>
        <taxon>Burkholderiaceae</taxon>
        <taxon>Pandoraea</taxon>
    </lineage>
</organism>
<reference evidence="11 12" key="1">
    <citation type="submission" date="2019-08" db="EMBL/GenBank/DDBJ databases">
        <authorList>
            <person name="Peeters C."/>
        </authorList>
    </citation>
    <scope>NUCLEOTIDE SEQUENCE [LARGE SCALE GENOMIC DNA]</scope>
    <source>
        <strain evidence="11 12">LMG 31114</strain>
    </source>
</reference>
<sequence length="228" mass="23871">MPNFPPIARDAITGLILAGGRGQRMGGRDKGLQLYDGRPLAAHVLARLAPQVGAVLISANRNHAAYSALGADVVSDETQDFAGPLAGMLSGLRAAKTEYVLTAPCDSPLLPDDLALRLTAALIESAQSSPTASANPSHSAGMAPPPLTVTAAYAVTSEGPHPVFALLHRSLADDLAATLAAGEHRVRAWLARHKAVQVHFGDERPFYNANTLDDLHTDTPRAPRNSGQ</sequence>
<evidence type="ECO:0000256" key="7">
    <source>
        <dbReference type="ARBA" id="ARBA00023150"/>
    </source>
</evidence>
<keyword evidence="2 8" id="KW-0808">Transferase</keyword>
<dbReference type="Gene3D" id="3.90.550.10">
    <property type="entry name" value="Spore Coat Polysaccharide Biosynthesis Protein SpsA, Chain A"/>
    <property type="match status" value="1"/>
</dbReference>
<dbReference type="GO" id="GO:0005525">
    <property type="term" value="F:GTP binding"/>
    <property type="evidence" value="ECO:0007669"/>
    <property type="project" value="UniProtKB-UniRule"/>
</dbReference>
<evidence type="ECO:0000256" key="8">
    <source>
        <dbReference type="HAMAP-Rule" id="MF_00316"/>
    </source>
</evidence>
<dbReference type="PANTHER" id="PTHR19136">
    <property type="entry name" value="MOLYBDENUM COFACTOR GUANYLYLTRANSFERASE"/>
    <property type="match status" value="1"/>
</dbReference>
<dbReference type="Pfam" id="PF12804">
    <property type="entry name" value="NTP_transf_3"/>
    <property type="match status" value="1"/>
</dbReference>
<protein>
    <recommendedName>
        <fullName evidence="8">Molybdenum cofactor guanylyltransferase</fullName>
        <shortName evidence="8">MoCo guanylyltransferase</shortName>
        <ecNumber evidence="8">2.7.7.77</ecNumber>
    </recommendedName>
    <alternativeName>
        <fullName evidence="8">GTP:molybdopterin guanylyltransferase</fullName>
    </alternativeName>
    <alternativeName>
        <fullName evidence="8">Mo-MPT guanylyltransferase</fullName>
    </alternativeName>
    <alternativeName>
        <fullName evidence="8">Molybdopterin guanylyltransferase</fullName>
    </alternativeName>
    <alternativeName>
        <fullName evidence="8">Molybdopterin-guanine dinucleotide synthase</fullName>
        <shortName evidence="8">MGD synthase</shortName>
    </alternativeName>
</protein>
<dbReference type="InterPro" id="IPR013482">
    <property type="entry name" value="Molybde_CF_guanTrfase"/>
</dbReference>
<dbReference type="HAMAP" id="MF_00316">
    <property type="entry name" value="MobA"/>
    <property type="match status" value="1"/>
</dbReference>
<evidence type="ECO:0000313" key="11">
    <source>
        <dbReference type="EMBL" id="VVE29390.1"/>
    </source>
</evidence>
<dbReference type="PANTHER" id="PTHR19136:SF81">
    <property type="entry name" value="MOLYBDENUM COFACTOR GUANYLYLTRANSFERASE"/>
    <property type="match status" value="1"/>
</dbReference>
<comment type="similarity">
    <text evidence="8">Belongs to the MobA family.</text>
</comment>
<dbReference type="RefSeq" id="WP_150680811.1">
    <property type="nucleotide sequence ID" value="NZ_CABPSK010000003.1"/>
</dbReference>
<feature type="binding site" evidence="8">
    <location>
        <position position="30"/>
    </location>
    <ligand>
        <name>GTP</name>
        <dbReference type="ChEBI" id="CHEBI:37565"/>
    </ligand>
</feature>
<dbReference type="CDD" id="cd02503">
    <property type="entry name" value="MobA"/>
    <property type="match status" value="1"/>
</dbReference>
<gene>
    <name evidence="8" type="primary">mobA</name>
    <name evidence="11" type="ORF">PPN31114_03577</name>
</gene>
<dbReference type="GO" id="GO:0005737">
    <property type="term" value="C:cytoplasm"/>
    <property type="evidence" value="ECO:0007669"/>
    <property type="project" value="UniProtKB-SubCell"/>
</dbReference>
<dbReference type="Proteomes" id="UP000366945">
    <property type="component" value="Unassembled WGS sequence"/>
</dbReference>
<feature type="domain" description="MobA-like NTP transferase" evidence="10">
    <location>
        <begin position="14"/>
        <end position="195"/>
    </location>
</feature>
<evidence type="ECO:0000259" key="10">
    <source>
        <dbReference type="Pfam" id="PF12804"/>
    </source>
</evidence>
<keyword evidence="4 8" id="KW-0547">Nucleotide-binding</keyword>
<dbReference type="InterPro" id="IPR029044">
    <property type="entry name" value="Nucleotide-diphossugar_trans"/>
</dbReference>
<evidence type="ECO:0000256" key="5">
    <source>
        <dbReference type="ARBA" id="ARBA00022842"/>
    </source>
</evidence>